<dbReference type="Gene3D" id="1.10.10.410">
    <property type="match status" value="1"/>
</dbReference>
<proteinExistence type="predicted"/>
<sequence length="142" mass="15775">MLKEKLKSEFKSAMRNKEVLKKGILTMIISNITTSEKDKGTELTEIEVLAIVQRELKQTKQALEEAEKAERQDNIDYGKEKIAIIESYLPQMMTVDEIRALLVENGIGPGTNMGEAMKVIKPLVAGKADNALVSKTVKEVIA</sequence>
<feature type="coiled-coil region" evidence="1">
    <location>
        <begin position="49"/>
        <end position="76"/>
    </location>
</feature>
<gene>
    <name evidence="2" type="ORF">ACFPYN_03845</name>
</gene>
<dbReference type="RefSeq" id="WP_377732602.1">
    <property type="nucleotide sequence ID" value="NZ_JBHSRI010000002.1"/>
</dbReference>
<dbReference type="InterPro" id="IPR019004">
    <property type="entry name" value="YqeY/Aim41"/>
</dbReference>
<evidence type="ECO:0000313" key="3">
    <source>
        <dbReference type="Proteomes" id="UP001596170"/>
    </source>
</evidence>
<dbReference type="InterPro" id="IPR003789">
    <property type="entry name" value="Asn/Gln_tRNA_amidoTrase-B-like"/>
</dbReference>
<name>A0ABW1L632_9BACL</name>
<dbReference type="InterPro" id="IPR042184">
    <property type="entry name" value="YqeY/Aim41_N"/>
</dbReference>
<dbReference type="SUPFAM" id="SSF89095">
    <property type="entry name" value="GatB/YqeY motif"/>
    <property type="match status" value="1"/>
</dbReference>
<accession>A0ABW1L632</accession>
<protein>
    <submittedName>
        <fullName evidence="2">GatB/YqeY domain-containing protein</fullName>
    </submittedName>
</protein>
<reference evidence="3" key="1">
    <citation type="journal article" date="2019" name="Int. J. Syst. Evol. Microbiol.">
        <title>The Global Catalogue of Microorganisms (GCM) 10K type strain sequencing project: providing services to taxonomists for standard genome sequencing and annotation.</title>
        <authorList>
            <consortium name="The Broad Institute Genomics Platform"/>
            <consortium name="The Broad Institute Genome Sequencing Center for Infectious Disease"/>
            <person name="Wu L."/>
            <person name="Ma J."/>
        </authorList>
    </citation>
    <scope>NUCLEOTIDE SEQUENCE [LARGE SCALE GENOMIC DNA]</scope>
    <source>
        <strain evidence="3">CCUG 54527</strain>
    </source>
</reference>
<comment type="caution">
    <text evidence="2">The sequence shown here is derived from an EMBL/GenBank/DDBJ whole genome shotgun (WGS) entry which is preliminary data.</text>
</comment>
<dbReference type="Gene3D" id="1.10.1510.10">
    <property type="entry name" value="Uncharacterised protein YqeY/AIM41 PF09424, N-terminal domain"/>
    <property type="match status" value="1"/>
</dbReference>
<keyword evidence="3" id="KW-1185">Reference proteome</keyword>
<dbReference type="PANTHER" id="PTHR28055">
    <property type="entry name" value="ALTERED INHERITANCE OF MITOCHONDRIA PROTEIN 41, MITOCHONDRIAL"/>
    <property type="match status" value="1"/>
</dbReference>
<dbReference type="Pfam" id="PF09424">
    <property type="entry name" value="YqeY"/>
    <property type="match status" value="1"/>
</dbReference>
<organism evidence="2 3">
    <name type="scientific">Paenisporosarcina macmurdoensis</name>
    <dbReference type="NCBI Taxonomy" id="212659"/>
    <lineage>
        <taxon>Bacteria</taxon>
        <taxon>Bacillati</taxon>
        <taxon>Bacillota</taxon>
        <taxon>Bacilli</taxon>
        <taxon>Bacillales</taxon>
        <taxon>Caryophanaceae</taxon>
        <taxon>Paenisporosarcina</taxon>
    </lineage>
</organism>
<keyword evidence="1" id="KW-0175">Coiled coil</keyword>
<dbReference type="Proteomes" id="UP001596170">
    <property type="component" value="Unassembled WGS sequence"/>
</dbReference>
<dbReference type="InterPro" id="IPR023168">
    <property type="entry name" value="GatB_Yqey_C_2"/>
</dbReference>
<dbReference type="PANTHER" id="PTHR28055:SF1">
    <property type="entry name" value="ALTERED INHERITANCE OF MITOCHONDRIA PROTEIN 41, MITOCHONDRIAL"/>
    <property type="match status" value="1"/>
</dbReference>
<evidence type="ECO:0000256" key="1">
    <source>
        <dbReference type="SAM" id="Coils"/>
    </source>
</evidence>
<dbReference type="EMBL" id="JBHSRI010000002">
    <property type="protein sequence ID" value="MFC6038583.1"/>
    <property type="molecule type" value="Genomic_DNA"/>
</dbReference>
<evidence type="ECO:0000313" key="2">
    <source>
        <dbReference type="EMBL" id="MFC6038583.1"/>
    </source>
</evidence>